<protein>
    <submittedName>
        <fullName evidence="2">Uncharacterized protein</fullName>
    </submittedName>
</protein>
<feature type="compositionally biased region" description="Polar residues" evidence="1">
    <location>
        <begin position="13"/>
        <end position="26"/>
    </location>
</feature>
<reference evidence="3" key="1">
    <citation type="submission" date="2016-10" db="EMBL/GenBank/DDBJ databases">
        <authorList>
            <person name="Varghese N."/>
            <person name="Submissions S."/>
        </authorList>
    </citation>
    <scope>NUCLEOTIDE SEQUENCE [LARGE SCALE GENOMIC DNA]</scope>
    <source>
        <strain evidence="3">DSM 23422</strain>
    </source>
</reference>
<organism evidence="2 3">
    <name type="scientific">Sulfitobacter marinus</name>
    <dbReference type="NCBI Taxonomy" id="394264"/>
    <lineage>
        <taxon>Bacteria</taxon>
        <taxon>Pseudomonadati</taxon>
        <taxon>Pseudomonadota</taxon>
        <taxon>Alphaproteobacteria</taxon>
        <taxon>Rhodobacterales</taxon>
        <taxon>Roseobacteraceae</taxon>
        <taxon>Sulfitobacter</taxon>
    </lineage>
</organism>
<name>A0A1I6S5J2_9RHOB</name>
<dbReference type="STRING" id="394264.SAMN04488040_1744"/>
<gene>
    <name evidence="2" type="ORF">SAMN04488040_1744</name>
</gene>
<dbReference type="RefSeq" id="WP_245764220.1">
    <property type="nucleotide sequence ID" value="NZ_FPAJ01000002.1"/>
</dbReference>
<proteinExistence type="predicted"/>
<sequence>MLQIKNFFKRKQTSLTPQGTADNAATPSVPGVSEQASHAPSRLHSARQTTGPADGSTGTGNGVLKIDCPNPTAEESARDGFQQTGQRLVRQENWAALSQRIREYDLAGTLTSGLMPVADLIAFGARADVVLAAEHAIRDSDRRVAKEVLTGIEEFEHVLEEHPDDYIIACIVAQAHIDIGWAWRGTGWDQDIARRNRDAFEAHLARADDIITPFLAQHANSPLLAATHCAQVSGPASKDRVADRYEHLIDLNPLNPGPMRAMGNHLLPRWFGSYAQLELEARRTAARTQQIWGAGGYTWVQFDAISCDDEACANLDLPFFIDGLHDILGRNQNAYTANLLAAYCANTIGQGFTGNDKANAARAQIAGCTEWIVREHLTELHPMVWAHAAHGFDNNLRISSPRKFAAAGRDDAMRIMAGLFKSEIAAGKHIVFTEDGPQAHAF</sequence>
<evidence type="ECO:0000256" key="1">
    <source>
        <dbReference type="SAM" id="MobiDB-lite"/>
    </source>
</evidence>
<evidence type="ECO:0000313" key="3">
    <source>
        <dbReference type="Proteomes" id="UP000199239"/>
    </source>
</evidence>
<dbReference type="EMBL" id="FPAJ01000002">
    <property type="protein sequence ID" value="SFS72173.1"/>
    <property type="molecule type" value="Genomic_DNA"/>
</dbReference>
<accession>A0A1I6S5J2</accession>
<keyword evidence="3" id="KW-1185">Reference proteome</keyword>
<evidence type="ECO:0000313" key="2">
    <source>
        <dbReference type="EMBL" id="SFS72173.1"/>
    </source>
</evidence>
<feature type="region of interest" description="Disordered" evidence="1">
    <location>
        <begin position="1"/>
        <end position="83"/>
    </location>
</feature>
<dbReference type="Proteomes" id="UP000199239">
    <property type="component" value="Unassembled WGS sequence"/>
</dbReference>
<dbReference type="AlphaFoldDB" id="A0A1I6S5J2"/>